<dbReference type="PROSITE" id="PS50222">
    <property type="entry name" value="EF_HAND_2"/>
    <property type="match status" value="1"/>
</dbReference>
<name>U4LNH9_PYROM</name>
<evidence type="ECO:0000313" key="2">
    <source>
        <dbReference type="EMBL" id="CCX33503.1"/>
    </source>
</evidence>
<proteinExistence type="predicted"/>
<evidence type="ECO:0000259" key="1">
    <source>
        <dbReference type="PROSITE" id="PS50222"/>
    </source>
</evidence>
<keyword evidence="3" id="KW-1185">Reference proteome</keyword>
<dbReference type="InterPro" id="IPR002048">
    <property type="entry name" value="EF_hand_dom"/>
</dbReference>
<organism evidence="2 3">
    <name type="scientific">Pyronema omphalodes (strain CBS 100304)</name>
    <name type="common">Pyronema confluens</name>
    <dbReference type="NCBI Taxonomy" id="1076935"/>
    <lineage>
        <taxon>Eukaryota</taxon>
        <taxon>Fungi</taxon>
        <taxon>Dikarya</taxon>
        <taxon>Ascomycota</taxon>
        <taxon>Pezizomycotina</taxon>
        <taxon>Pezizomycetes</taxon>
        <taxon>Pezizales</taxon>
        <taxon>Pyronemataceae</taxon>
        <taxon>Pyronema</taxon>
    </lineage>
</organism>
<dbReference type="GO" id="GO:0005509">
    <property type="term" value="F:calcium ion binding"/>
    <property type="evidence" value="ECO:0007669"/>
    <property type="project" value="InterPro"/>
</dbReference>
<reference evidence="2 3" key="1">
    <citation type="journal article" date="2013" name="PLoS Genet.">
        <title>The genome and development-dependent transcriptomes of Pyronema confluens: a window into fungal evolution.</title>
        <authorList>
            <person name="Traeger S."/>
            <person name="Altegoer F."/>
            <person name="Freitag M."/>
            <person name="Gabaldon T."/>
            <person name="Kempken F."/>
            <person name="Kumar A."/>
            <person name="Marcet-Houben M."/>
            <person name="Poggeler S."/>
            <person name="Stajich J.E."/>
            <person name="Nowrousian M."/>
        </authorList>
    </citation>
    <scope>NUCLEOTIDE SEQUENCE [LARGE SCALE GENOMIC DNA]</scope>
    <source>
        <strain evidence="3">CBS 100304</strain>
        <tissue evidence="2">Vegetative mycelium</tissue>
    </source>
</reference>
<dbReference type="OrthoDB" id="2161at2759"/>
<dbReference type="AlphaFoldDB" id="U4LNH9"/>
<gene>
    <name evidence="2" type="ORF">PCON_01345</name>
</gene>
<accession>U4LNH9</accession>
<feature type="domain" description="EF-hand" evidence="1">
    <location>
        <begin position="58"/>
        <end position="93"/>
    </location>
</feature>
<dbReference type="Proteomes" id="UP000018144">
    <property type="component" value="Unassembled WGS sequence"/>
</dbReference>
<protein>
    <submittedName>
        <fullName evidence="2">Similar to olfactory receptor [Exophiala dermatitidis NIH/UT8656] acc. no. EHY59640</fullName>
    </submittedName>
</protein>
<evidence type="ECO:0000313" key="3">
    <source>
        <dbReference type="Proteomes" id="UP000018144"/>
    </source>
</evidence>
<sequence>MVVVNLDIMEIMPPTYPLPPLILALSPRLLLVSTLPASFAAKPALESNDALVDLLGAIQGEKVRQAVQAFDPKSTGFIEVANFQRIVQETAGHKLSDHILDNLSIFISVGVASKIPCANVRAFQTVVREMDTIDTIVKECNRQIQG</sequence>
<keyword evidence="2" id="KW-0675">Receptor</keyword>
<dbReference type="EMBL" id="HF936132">
    <property type="protein sequence ID" value="CCX33503.1"/>
    <property type="molecule type" value="Genomic_DNA"/>
</dbReference>
<dbReference type="InterPro" id="IPR011992">
    <property type="entry name" value="EF-hand-dom_pair"/>
</dbReference>
<dbReference type="SUPFAM" id="SSF47473">
    <property type="entry name" value="EF-hand"/>
    <property type="match status" value="1"/>
</dbReference>